<protein>
    <submittedName>
        <fullName evidence="1">Uncharacterized protein</fullName>
    </submittedName>
</protein>
<dbReference type="EMBL" id="JH817070">
    <property type="protein sequence ID" value="EKC23961.1"/>
    <property type="molecule type" value="Genomic_DNA"/>
</dbReference>
<gene>
    <name evidence="1" type="ORF">CGI_10011884</name>
</gene>
<evidence type="ECO:0000313" key="1">
    <source>
        <dbReference type="EMBL" id="EKC23961.1"/>
    </source>
</evidence>
<accession>K1QR15</accession>
<dbReference type="AlphaFoldDB" id="K1QR15"/>
<sequence>MQDFFEDRVPGSSGSAPWGRGVVSGSGPHGCLWGPRQRTHGLLLDAEHYDTTLWGNQSTDHWKRGTSLRMTGD</sequence>
<dbReference type="HOGENOM" id="CLU_2707213_0_0_1"/>
<proteinExistence type="predicted"/>
<name>K1QR15_MAGGI</name>
<reference evidence="1" key="1">
    <citation type="journal article" date="2012" name="Nature">
        <title>The oyster genome reveals stress adaptation and complexity of shell formation.</title>
        <authorList>
            <person name="Zhang G."/>
            <person name="Fang X."/>
            <person name="Guo X."/>
            <person name="Li L."/>
            <person name="Luo R."/>
            <person name="Xu F."/>
            <person name="Yang P."/>
            <person name="Zhang L."/>
            <person name="Wang X."/>
            <person name="Qi H."/>
            <person name="Xiong Z."/>
            <person name="Que H."/>
            <person name="Xie Y."/>
            <person name="Holland P.W."/>
            <person name="Paps J."/>
            <person name="Zhu Y."/>
            <person name="Wu F."/>
            <person name="Chen Y."/>
            <person name="Wang J."/>
            <person name="Peng C."/>
            <person name="Meng J."/>
            <person name="Yang L."/>
            <person name="Liu J."/>
            <person name="Wen B."/>
            <person name="Zhang N."/>
            <person name="Huang Z."/>
            <person name="Zhu Q."/>
            <person name="Feng Y."/>
            <person name="Mount A."/>
            <person name="Hedgecock D."/>
            <person name="Xu Z."/>
            <person name="Liu Y."/>
            <person name="Domazet-Loso T."/>
            <person name="Du Y."/>
            <person name="Sun X."/>
            <person name="Zhang S."/>
            <person name="Liu B."/>
            <person name="Cheng P."/>
            <person name="Jiang X."/>
            <person name="Li J."/>
            <person name="Fan D."/>
            <person name="Wang W."/>
            <person name="Fu W."/>
            <person name="Wang T."/>
            <person name="Wang B."/>
            <person name="Zhang J."/>
            <person name="Peng Z."/>
            <person name="Li Y."/>
            <person name="Li N."/>
            <person name="Wang J."/>
            <person name="Chen M."/>
            <person name="He Y."/>
            <person name="Tan F."/>
            <person name="Song X."/>
            <person name="Zheng Q."/>
            <person name="Huang R."/>
            <person name="Yang H."/>
            <person name="Du X."/>
            <person name="Chen L."/>
            <person name="Yang M."/>
            <person name="Gaffney P.M."/>
            <person name="Wang S."/>
            <person name="Luo L."/>
            <person name="She Z."/>
            <person name="Ming Y."/>
            <person name="Huang W."/>
            <person name="Zhang S."/>
            <person name="Huang B."/>
            <person name="Zhang Y."/>
            <person name="Qu T."/>
            <person name="Ni P."/>
            <person name="Miao G."/>
            <person name="Wang J."/>
            <person name="Wang Q."/>
            <person name="Steinberg C.E."/>
            <person name="Wang H."/>
            <person name="Li N."/>
            <person name="Qian L."/>
            <person name="Zhang G."/>
            <person name="Li Y."/>
            <person name="Yang H."/>
            <person name="Liu X."/>
            <person name="Wang J."/>
            <person name="Yin Y."/>
            <person name="Wang J."/>
        </authorList>
    </citation>
    <scope>NUCLEOTIDE SEQUENCE [LARGE SCALE GENOMIC DNA]</scope>
    <source>
        <strain evidence="1">05x7-T-G4-1.051#20</strain>
    </source>
</reference>
<organism evidence="1">
    <name type="scientific">Magallana gigas</name>
    <name type="common">Pacific oyster</name>
    <name type="synonym">Crassostrea gigas</name>
    <dbReference type="NCBI Taxonomy" id="29159"/>
    <lineage>
        <taxon>Eukaryota</taxon>
        <taxon>Metazoa</taxon>
        <taxon>Spiralia</taxon>
        <taxon>Lophotrochozoa</taxon>
        <taxon>Mollusca</taxon>
        <taxon>Bivalvia</taxon>
        <taxon>Autobranchia</taxon>
        <taxon>Pteriomorphia</taxon>
        <taxon>Ostreida</taxon>
        <taxon>Ostreoidea</taxon>
        <taxon>Ostreidae</taxon>
        <taxon>Magallana</taxon>
    </lineage>
</organism>
<dbReference type="InParanoid" id="K1QR15"/>